<dbReference type="PROSITE" id="PS01081">
    <property type="entry name" value="HTH_TETR_1"/>
    <property type="match status" value="1"/>
</dbReference>
<reference evidence="5" key="1">
    <citation type="submission" date="2016-09" db="EMBL/GenBank/DDBJ databases">
        <authorList>
            <person name="Gulvik C.A."/>
        </authorList>
    </citation>
    <scope>NUCLEOTIDE SEQUENCE [LARGE SCALE GENOMIC DNA]</scope>
    <source>
        <strain evidence="5">LMG 8895</strain>
    </source>
</reference>
<evidence type="ECO:0000259" key="3">
    <source>
        <dbReference type="PROSITE" id="PS50977"/>
    </source>
</evidence>
<dbReference type="PANTHER" id="PTHR43479:SF11">
    <property type="entry name" value="ACREF_ENVCD OPERON REPRESSOR-RELATED"/>
    <property type="match status" value="1"/>
</dbReference>
<name>A0A1E5GKI8_9ENTE</name>
<keyword evidence="1 2" id="KW-0238">DNA-binding</keyword>
<feature type="DNA-binding region" description="H-T-H motif" evidence="2">
    <location>
        <begin position="35"/>
        <end position="54"/>
    </location>
</feature>
<dbReference type="AlphaFoldDB" id="A0A1E5GKI8"/>
<gene>
    <name evidence="4" type="ORF">BCR25_06595</name>
</gene>
<dbReference type="SUPFAM" id="SSF46689">
    <property type="entry name" value="Homeodomain-like"/>
    <property type="match status" value="1"/>
</dbReference>
<dbReference type="EMBL" id="MIJY01000023">
    <property type="protein sequence ID" value="OEG13151.1"/>
    <property type="molecule type" value="Genomic_DNA"/>
</dbReference>
<proteinExistence type="predicted"/>
<dbReference type="InterPro" id="IPR009057">
    <property type="entry name" value="Homeodomain-like_sf"/>
</dbReference>
<sequence length="194" mass="22901">MPKVITEYERQQTRNAIIEHTRNLIYQRKGINNFTVDDIVRSARLGKAKFYSYFDSKEECLFEVVELSYKEQLEGFTLIMDSDDSLRNKMIRFLKEIYLSETSINNYFSPEDFELVLRKLPPEFIEKEERMTNSVLEQAMEYIDLNQTQLESLVMLLDCLTYTASYPAISKEAKEETLDTLVYSIADYIEKNTN</sequence>
<dbReference type="PROSITE" id="PS50977">
    <property type="entry name" value="HTH_TETR_2"/>
    <property type="match status" value="1"/>
</dbReference>
<dbReference type="GO" id="GO:0003677">
    <property type="term" value="F:DNA binding"/>
    <property type="evidence" value="ECO:0007669"/>
    <property type="project" value="UniProtKB-UniRule"/>
</dbReference>
<protein>
    <submittedName>
        <fullName evidence="4">TetR family transcriptional regulator</fullName>
    </submittedName>
</protein>
<dbReference type="Pfam" id="PF00440">
    <property type="entry name" value="TetR_N"/>
    <property type="match status" value="1"/>
</dbReference>
<comment type="caution">
    <text evidence="4">The sequence shown here is derived from an EMBL/GenBank/DDBJ whole genome shotgun (WGS) entry which is preliminary data.</text>
</comment>
<dbReference type="OrthoDB" id="9814200at2"/>
<organism evidence="4 5">
    <name type="scientific">Enterococcus termitis</name>
    <dbReference type="NCBI Taxonomy" id="332950"/>
    <lineage>
        <taxon>Bacteria</taxon>
        <taxon>Bacillati</taxon>
        <taxon>Bacillota</taxon>
        <taxon>Bacilli</taxon>
        <taxon>Lactobacillales</taxon>
        <taxon>Enterococcaceae</taxon>
        <taxon>Enterococcus</taxon>
    </lineage>
</organism>
<dbReference type="RefSeq" id="WP_069663849.1">
    <property type="nucleotide sequence ID" value="NZ_JBHUJJ010000001.1"/>
</dbReference>
<dbReference type="InterPro" id="IPR001647">
    <property type="entry name" value="HTH_TetR"/>
</dbReference>
<evidence type="ECO:0000256" key="1">
    <source>
        <dbReference type="ARBA" id="ARBA00023125"/>
    </source>
</evidence>
<dbReference type="Gene3D" id="1.10.357.10">
    <property type="entry name" value="Tetracycline Repressor, domain 2"/>
    <property type="match status" value="1"/>
</dbReference>
<accession>A0A1E5GKI8</accession>
<dbReference type="InterPro" id="IPR050624">
    <property type="entry name" value="HTH-type_Tx_Regulator"/>
</dbReference>
<dbReference type="PANTHER" id="PTHR43479">
    <property type="entry name" value="ACREF/ENVCD OPERON REPRESSOR-RELATED"/>
    <property type="match status" value="1"/>
</dbReference>
<feature type="domain" description="HTH tetR-type" evidence="3">
    <location>
        <begin position="11"/>
        <end position="72"/>
    </location>
</feature>
<dbReference type="Proteomes" id="UP000095094">
    <property type="component" value="Unassembled WGS sequence"/>
</dbReference>
<evidence type="ECO:0000313" key="4">
    <source>
        <dbReference type="EMBL" id="OEG13151.1"/>
    </source>
</evidence>
<keyword evidence="5" id="KW-1185">Reference proteome</keyword>
<dbReference type="InterPro" id="IPR023772">
    <property type="entry name" value="DNA-bd_HTH_TetR-type_CS"/>
</dbReference>
<evidence type="ECO:0000313" key="5">
    <source>
        <dbReference type="Proteomes" id="UP000095094"/>
    </source>
</evidence>
<evidence type="ECO:0000256" key="2">
    <source>
        <dbReference type="PROSITE-ProRule" id="PRU00335"/>
    </source>
</evidence>